<comment type="caution">
    <text evidence="1">The sequence shown here is derived from an EMBL/GenBank/DDBJ whole genome shotgun (WGS) entry which is preliminary data.</text>
</comment>
<evidence type="ECO:0000313" key="1">
    <source>
        <dbReference type="EMBL" id="RGL95807.1"/>
    </source>
</evidence>
<reference evidence="1 2" key="1">
    <citation type="submission" date="2018-08" db="EMBL/GenBank/DDBJ databases">
        <title>A genome reference for cultivated species of the human gut microbiota.</title>
        <authorList>
            <person name="Zou Y."/>
            <person name="Xue W."/>
            <person name="Luo G."/>
        </authorList>
    </citation>
    <scope>NUCLEOTIDE SEQUENCE [LARGE SCALE GENOMIC DNA]</scope>
    <source>
        <strain evidence="1 2">TF05-11AC</strain>
    </source>
</reference>
<organism evidence="1 2">
    <name type="scientific">Hungatella hathewayi</name>
    <dbReference type="NCBI Taxonomy" id="154046"/>
    <lineage>
        <taxon>Bacteria</taxon>
        <taxon>Bacillati</taxon>
        <taxon>Bacillota</taxon>
        <taxon>Clostridia</taxon>
        <taxon>Lachnospirales</taxon>
        <taxon>Lachnospiraceae</taxon>
        <taxon>Hungatella</taxon>
    </lineage>
</organism>
<dbReference type="Proteomes" id="UP000261257">
    <property type="component" value="Unassembled WGS sequence"/>
</dbReference>
<dbReference type="RefSeq" id="WP_117623801.1">
    <property type="nucleotide sequence ID" value="NZ_JBDMEE010000059.1"/>
</dbReference>
<protein>
    <submittedName>
        <fullName evidence="1">Uncharacterized protein</fullName>
    </submittedName>
</protein>
<proteinExistence type="predicted"/>
<gene>
    <name evidence="1" type="ORF">DXC39_27620</name>
</gene>
<name>A0A3E4TUV7_9FIRM</name>
<accession>A0A3E4TUV7</accession>
<sequence length="98" mass="11653">MQREQLILKAVLLLRTVNRYSSKEEQLVMMDKYYSTEQLEDYIEHFHDPKPENSFEELEVAMDDYITEDKDYTPSCTYHDYGPSNPWDAPGMCISDFI</sequence>
<dbReference type="AlphaFoldDB" id="A0A3E4TUV7"/>
<dbReference type="EMBL" id="QSSQ01000044">
    <property type="protein sequence ID" value="RGL95807.1"/>
    <property type="molecule type" value="Genomic_DNA"/>
</dbReference>
<evidence type="ECO:0000313" key="2">
    <source>
        <dbReference type="Proteomes" id="UP000261257"/>
    </source>
</evidence>